<dbReference type="InterPro" id="IPR046826">
    <property type="entry name" value="PDH_N"/>
</dbReference>
<comment type="similarity">
    <text evidence="4 14">Belongs to the EPSP synthase family.</text>
</comment>
<feature type="active site" description="Proton acceptor" evidence="14">
    <location>
        <position position="617"/>
    </location>
</feature>
<dbReference type="InterPro" id="IPR001986">
    <property type="entry name" value="Enolpyruvate_Tfrase_dom"/>
</dbReference>
<dbReference type="Gene3D" id="3.65.10.10">
    <property type="entry name" value="Enolpyruvate transferase domain"/>
    <property type="match status" value="2"/>
</dbReference>
<dbReference type="PANTHER" id="PTHR21090">
    <property type="entry name" value="AROM/DEHYDROQUINATE SYNTHASE"/>
    <property type="match status" value="1"/>
</dbReference>
<dbReference type="InterPro" id="IPR008927">
    <property type="entry name" value="6-PGluconate_DH-like_C_sf"/>
</dbReference>
<dbReference type="GO" id="GO:0009423">
    <property type="term" value="P:chorismate biosynthetic process"/>
    <property type="evidence" value="ECO:0007669"/>
    <property type="project" value="UniProtKB-UniRule"/>
</dbReference>
<dbReference type="AlphaFoldDB" id="A0A5P1R8P7"/>
<evidence type="ECO:0000256" key="11">
    <source>
        <dbReference type="ARBA" id="ARBA00023141"/>
    </source>
</evidence>
<dbReference type="UniPathway" id="UPA00053">
    <property type="reaction ID" value="UER00089"/>
</dbReference>
<dbReference type="EC" id="2.5.1.19" evidence="14"/>
<keyword evidence="11 14" id="KW-0057">Aromatic amino acid biosynthesis</keyword>
<evidence type="ECO:0000256" key="6">
    <source>
        <dbReference type="ARBA" id="ARBA00022498"/>
    </source>
</evidence>
<name>A0A5P1R8P7_9GAMM</name>
<dbReference type="InterPro" id="IPR006264">
    <property type="entry name" value="EPSP_synthase"/>
</dbReference>
<feature type="binding site" evidence="14">
    <location>
        <position position="471"/>
    </location>
    <ligand>
        <name>3-phosphoshikimate</name>
        <dbReference type="ChEBI" id="CHEBI:145989"/>
    </ligand>
</feature>
<feature type="domain" description="Prephenate/arogenate dehydrogenase" evidence="15">
    <location>
        <begin position="6"/>
        <end position="293"/>
    </location>
</feature>
<dbReference type="GO" id="GO:0006571">
    <property type="term" value="P:tyrosine biosynthetic process"/>
    <property type="evidence" value="ECO:0007669"/>
    <property type="project" value="UniProtKB-KW"/>
</dbReference>
<protein>
    <recommendedName>
        <fullName evidence="14">3-phosphoshikimate 1-carboxyvinyltransferase</fullName>
        <ecNumber evidence="14">2.5.1.19</ecNumber>
    </recommendedName>
    <alternativeName>
        <fullName evidence="14">5-enolpyruvylshikimate-3-phosphate synthase</fullName>
        <shortName evidence="14">EPSP synthase</shortName>
        <shortName evidence="14">EPSPS</shortName>
    </alternativeName>
</protein>
<dbReference type="FunFam" id="1.10.3660.10:FF:000003">
    <property type="entry name" value="Prephenate dehydrogenase"/>
    <property type="match status" value="1"/>
</dbReference>
<evidence type="ECO:0000256" key="8">
    <source>
        <dbReference type="ARBA" id="ARBA00022679"/>
    </source>
</evidence>
<dbReference type="EMBL" id="CP043869">
    <property type="protein sequence ID" value="QEQ95967.1"/>
    <property type="molecule type" value="Genomic_DNA"/>
</dbReference>
<keyword evidence="9 16" id="KW-0560">Oxidoreductase</keyword>
<dbReference type="Pfam" id="PF00275">
    <property type="entry name" value="EPSP_synthase"/>
    <property type="match status" value="1"/>
</dbReference>
<dbReference type="FunFam" id="3.40.50.720:FF:000208">
    <property type="entry name" value="Prephenate dehydrogenase"/>
    <property type="match status" value="1"/>
</dbReference>
<dbReference type="NCBIfam" id="TIGR01356">
    <property type="entry name" value="aroA"/>
    <property type="match status" value="1"/>
</dbReference>
<dbReference type="Proteomes" id="UP000324760">
    <property type="component" value="Chromosome"/>
</dbReference>
<keyword evidence="6" id="KW-0827">Tyrosine biosynthesis</keyword>
<evidence type="ECO:0000256" key="14">
    <source>
        <dbReference type="HAMAP-Rule" id="MF_00210"/>
    </source>
</evidence>
<evidence type="ECO:0000256" key="9">
    <source>
        <dbReference type="ARBA" id="ARBA00023002"/>
    </source>
</evidence>
<evidence type="ECO:0000256" key="3">
    <source>
        <dbReference type="ARBA" id="ARBA00007964"/>
    </source>
</evidence>
<feature type="binding site" evidence="14">
    <location>
        <position position="617"/>
    </location>
    <ligand>
        <name>3-phosphoshikimate</name>
        <dbReference type="ChEBI" id="CHEBI:145989"/>
    </ligand>
</feature>
<dbReference type="FunFam" id="3.65.10.10:FF:000005">
    <property type="entry name" value="3-phosphoshikimate 1-carboxyvinyltransferase"/>
    <property type="match status" value="1"/>
</dbReference>
<comment type="pathway">
    <text evidence="1 14">Metabolic intermediate biosynthesis; chorismate biosynthesis; chorismate from D-erythrose 4-phosphate and phosphoenolpyruvate: step 6/7.</text>
</comment>
<gene>
    <name evidence="14" type="primary">aroA</name>
    <name evidence="16" type="ORF">F0U83_04180</name>
</gene>
<comment type="similarity">
    <text evidence="3">Belongs to the prephenate/arogenate dehydrogenase family.</text>
</comment>
<dbReference type="GO" id="GO:0004665">
    <property type="term" value="F:prephenate dehydrogenase (NADP+) activity"/>
    <property type="evidence" value="ECO:0007669"/>
    <property type="project" value="InterPro"/>
</dbReference>
<keyword evidence="5 14" id="KW-0963">Cytoplasm</keyword>
<feature type="binding site" evidence="14">
    <location>
        <position position="324"/>
    </location>
    <ligand>
        <name>3-phosphoshikimate</name>
        <dbReference type="ChEBI" id="CHEBI:145989"/>
    </ligand>
</feature>
<feature type="binding site" evidence="14">
    <location>
        <position position="328"/>
    </location>
    <ligand>
        <name>3-phosphoshikimate</name>
        <dbReference type="ChEBI" id="CHEBI:145989"/>
    </ligand>
</feature>
<comment type="catalytic activity">
    <reaction evidence="13">
        <text>prephenate + NAD(+) = 3-(4-hydroxyphenyl)pyruvate + CO2 + NADH</text>
        <dbReference type="Rhea" id="RHEA:13869"/>
        <dbReference type="ChEBI" id="CHEBI:16526"/>
        <dbReference type="ChEBI" id="CHEBI:29934"/>
        <dbReference type="ChEBI" id="CHEBI:36242"/>
        <dbReference type="ChEBI" id="CHEBI:57540"/>
        <dbReference type="ChEBI" id="CHEBI:57945"/>
        <dbReference type="EC" id="1.3.1.12"/>
    </reaction>
</comment>
<dbReference type="InterPro" id="IPR023193">
    <property type="entry name" value="EPSP_synthase_CS"/>
</dbReference>
<dbReference type="Gene3D" id="3.40.50.720">
    <property type="entry name" value="NAD(P)-binding Rossmann-like Domain"/>
    <property type="match status" value="1"/>
</dbReference>
<evidence type="ECO:0000313" key="17">
    <source>
        <dbReference type="Proteomes" id="UP000324760"/>
    </source>
</evidence>
<keyword evidence="10" id="KW-0520">NAD</keyword>
<proteinExistence type="inferred from homology"/>
<evidence type="ECO:0000256" key="1">
    <source>
        <dbReference type="ARBA" id="ARBA00004811"/>
    </source>
</evidence>
<dbReference type="PROSITE" id="PS00104">
    <property type="entry name" value="EPSP_SYNTHASE_1"/>
    <property type="match status" value="1"/>
</dbReference>
<dbReference type="SUPFAM" id="SSF55205">
    <property type="entry name" value="EPT/RTPC-like"/>
    <property type="match status" value="1"/>
</dbReference>
<keyword evidence="8 14" id="KW-0808">Transferase</keyword>
<dbReference type="CDD" id="cd01556">
    <property type="entry name" value="EPSP_synthase"/>
    <property type="match status" value="1"/>
</dbReference>
<evidence type="ECO:0000313" key="16">
    <source>
        <dbReference type="EMBL" id="QEQ95967.1"/>
    </source>
</evidence>
<dbReference type="PANTHER" id="PTHR21090:SF5">
    <property type="entry name" value="PENTAFUNCTIONAL AROM POLYPEPTIDE"/>
    <property type="match status" value="1"/>
</dbReference>
<organism evidence="16 17">
    <name type="scientific">Neptunomonas concharum</name>
    <dbReference type="NCBI Taxonomy" id="1031538"/>
    <lineage>
        <taxon>Bacteria</taxon>
        <taxon>Pseudomonadati</taxon>
        <taxon>Pseudomonadota</taxon>
        <taxon>Gammaproteobacteria</taxon>
        <taxon>Oceanospirillales</taxon>
        <taxon>Oceanospirillaceae</taxon>
        <taxon>Neptunomonas</taxon>
    </lineage>
</organism>
<dbReference type="KEGG" id="ncu:F0U83_04180"/>
<dbReference type="Pfam" id="PF02153">
    <property type="entry name" value="PDH_N"/>
    <property type="match status" value="1"/>
</dbReference>
<dbReference type="InterPro" id="IPR036968">
    <property type="entry name" value="Enolpyruvate_Tfrase_sf"/>
</dbReference>
<dbReference type="PROSITE" id="PS00885">
    <property type="entry name" value="EPSP_SYNTHASE_2"/>
    <property type="match status" value="1"/>
</dbReference>
<dbReference type="GO" id="GO:0070403">
    <property type="term" value="F:NAD+ binding"/>
    <property type="evidence" value="ECO:0007669"/>
    <property type="project" value="InterPro"/>
</dbReference>
<comment type="pathway">
    <text evidence="2">Amino-acid biosynthesis; L-tyrosine biosynthesis; (4-hydroxyphenyl)pyruvate from prephenate (NAD(+) route): step 1/1.</text>
</comment>
<comment type="caution">
    <text evidence="14">Lacks conserved residue(s) required for the propagation of feature annotation.</text>
</comment>
<dbReference type="SUPFAM" id="SSF48179">
    <property type="entry name" value="6-phosphogluconate dehydrogenase C-terminal domain-like"/>
    <property type="match status" value="1"/>
</dbReference>
<dbReference type="OrthoDB" id="9809920at2"/>
<dbReference type="GO" id="GO:0008977">
    <property type="term" value="F:prephenate dehydrogenase (NAD+) activity"/>
    <property type="evidence" value="ECO:0007669"/>
    <property type="project" value="UniProtKB-EC"/>
</dbReference>
<dbReference type="InterPro" id="IPR013792">
    <property type="entry name" value="RNA3'P_cycl/enolpyr_Trfase_a/b"/>
</dbReference>
<dbReference type="HAMAP" id="MF_00210">
    <property type="entry name" value="EPSP_synth"/>
    <property type="match status" value="1"/>
</dbReference>
<feature type="binding site" evidence="14">
    <location>
        <position position="471"/>
    </location>
    <ligand>
        <name>phosphoenolpyruvate</name>
        <dbReference type="ChEBI" id="CHEBI:58702"/>
    </ligand>
</feature>
<dbReference type="InterPro" id="IPR003099">
    <property type="entry name" value="Prephen_DH"/>
</dbReference>
<keyword evidence="7 14" id="KW-0028">Amino-acid biosynthesis</keyword>
<evidence type="ECO:0000256" key="13">
    <source>
        <dbReference type="ARBA" id="ARBA00049260"/>
    </source>
</evidence>
<evidence type="ECO:0000256" key="4">
    <source>
        <dbReference type="ARBA" id="ARBA00009948"/>
    </source>
</evidence>
<comment type="subunit">
    <text evidence="14">Monomer.</text>
</comment>
<sequence length="739" mass="79376">MSFSVNRVLVIGLGLIGGSLAKALKNKRFGYIQAYDRDSEELQQGVDLGVIDEACSSLEDGVKTADIIVLAVPVKATEAVLKAIQPHLRENTIITDVGSTKGNVISAAKSVFGQVPPTFIPGHPIAGSEKSGVAAADEQLFYKHKVIITPLESSDPIATQTVARMWQFTGAEVLQMGVSRHDEVLAATSHLPHILAFSLVDTLAKEQDSTEIFRYAAGGFRDFTRIAASDPTMWHDVCLANKAEILNQIDNFSQGLAQLREAIENENTPAMLGVFTRAKAAREHFSKMLSGTAYSQKHHTGRVTFHVRSGGIVNGHIRVPGDKSISHRAVMLGAIADGVTHINGFLESEDSLATVQAFRDMGVVIEGPHVGRVKIYGVGLHGLCAPPGPLYVGNSATSMRLLCGLLAAQSFDSCLVGDASLSKRPMDRIAIPLRNMGAEIVTSEGGVPPINIKGKRRLSAINYEMPLASAQVKSGLLLAALYAKGESVIVEPAVTRDHTERMMAQFGITLQQTGSRIQVQPPQRLLNRQIDIPADISSAAFFILAGVITPDSDITIERVGVNPSRAGILEILSLMGADISLENPTELCGEPVADIRVRYAPLQGITIPEHLVSISMDEFPAIFIAAASASGKTKIHGIGELRYKESDRIEAMMEGLQRMGIEISVDNDNVEITGGRFSGGRIQSYEDHRIAMAFAIAGTQASSEVVIEACNQIATSFPEFLEVAQKAGLRIHKEETNVS</sequence>
<feature type="binding site" evidence="14">
    <location>
        <position position="323"/>
    </location>
    <ligand>
        <name>phosphoenolpyruvate</name>
        <dbReference type="ChEBI" id="CHEBI:58702"/>
    </ligand>
</feature>
<dbReference type="SUPFAM" id="SSF51735">
    <property type="entry name" value="NAD(P)-binding Rossmann-fold domains"/>
    <property type="match status" value="1"/>
</dbReference>
<evidence type="ECO:0000256" key="2">
    <source>
        <dbReference type="ARBA" id="ARBA00005067"/>
    </source>
</evidence>
<dbReference type="GO" id="GO:0003866">
    <property type="term" value="F:3-phosphoshikimate 1-carboxyvinyltransferase activity"/>
    <property type="evidence" value="ECO:0007669"/>
    <property type="project" value="UniProtKB-UniRule"/>
</dbReference>
<feature type="binding site" evidence="14">
    <location>
        <position position="648"/>
    </location>
    <ligand>
        <name>phosphoenolpyruvate</name>
        <dbReference type="ChEBI" id="CHEBI:58702"/>
    </ligand>
</feature>
<keyword evidence="17" id="KW-1185">Reference proteome</keyword>
<reference evidence="16 17" key="1">
    <citation type="journal article" date="2019" name="Biochem. Eng. J.">
        <title>Metabolic engineering of the marine bacteria Neptunomonas concharum for the production of acetoin and meso-2,3-butanediol from acetate.</title>
        <authorList>
            <person name="Li W."/>
            <person name="Pu N."/>
            <person name="Liu C.-X."/>
            <person name="Yuan Q.-P."/>
            <person name="Li Z.-J."/>
        </authorList>
    </citation>
    <scope>NUCLEOTIDE SEQUENCE [LARGE SCALE GENOMIC DNA]</scope>
    <source>
        <strain evidence="16 17">JCM17730</strain>
    </source>
</reference>
<dbReference type="GO" id="GO:0005737">
    <property type="term" value="C:cytoplasm"/>
    <property type="evidence" value="ECO:0007669"/>
    <property type="project" value="UniProtKB-SubCell"/>
</dbReference>
<dbReference type="NCBIfam" id="NF011381">
    <property type="entry name" value="PRK14806.1"/>
    <property type="match status" value="1"/>
</dbReference>
<evidence type="ECO:0000256" key="10">
    <source>
        <dbReference type="ARBA" id="ARBA00023027"/>
    </source>
</evidence>
<dbReference type="InterPro" id="IPR036291">
    <property type="entry name" value="NAD(P)-bd_dom_sf"/>
</dbReference>
<comment type="function">
    <text evidence="14">Catalyzes the transfer of the enolpyruvyl moiety of phosphoenolpyruvate (PEP) to the 5-hydroxyl of shikimate-3-phosphate (S3P) to produce enolpyruvyl shikimate-3-phosphate and inorganic phosphate.</text>
</comment>
<evidence type="ECO:0000259" key="15">
    <source>
        <dbReference type="PROSITE" id="PS51176"/>
    </source>
</evidence>
<comment type="subcellular location">
    <subcellularLocation>
        <location evidence="14">Cytoplasm</location>
    </subcellularLocation>
</comment>
<feature type="binding site" evidence="14">
    <location>
        <position position="323"/>
    </location>
    <ligand>
        <name>3-phosphoshikimate</name>
        <dbReference type="ChEBI" id="CHEBI:145989"/>
    </ligand>
</feature>
<dbReference type="RefSeq" id="WP_138988956.1">
    <property type="nucleotide sequence ID" value="NZ_CP043869.1"/>
</dbReference>
<dbReference type="PROSITE" id="PS51176">
    <property type="entry name" value="PDH_ADH"/>
    <property type="match status" value="1"/>
</dbReference>
<dbReference type="InterPro" id="IPR046825">
    <property type="entry name" value="PDH_C"/>
</dbReference>
<dbReference type="Pfam" id="PF20463">
    <property type="entry name" value="PDH_C"/>
    <property type="match status" value="1"/>
</dbReference>
<accession>A0A5P1R8P7</accession>
<feature type="binding site" evidence="14">
    <location>
        <position position="689"/>
    </location>
    <ligand>
        <name>phosphoenolpyruvate</name>
        <dbReference type="ChEBI" id="CHEBI:58702"/>
    </ligand>
</feature>
<evidence type="ECO:0000256" key="5">
    <source>
        <dbReference type="ARBA" id="ARBA00022490"/>
    </source>
</evidence>
<evidence type="ECO:0000256" key="12">
    <source>
        <dbReference type="ARBA" id="ARBA00044633"/>
    </source>
</evidence>
<feature type="binding site" evidence="14">
    <location>
        <position position="644"/>
    </location>
    <ligand>
        <name>3-phosphoshikimate</name>
        <dbReference type="ChEBI" id="CHEBI:145989"/>
    </ligand>
</feature>
<dbReference type="Gene3D" id="1.10.3660.10">
    <property type="entry name" value="6-phosphogluconate dehydrogenase C-terminal like domain"/>
    <property type="match status" value="1"/>
</dbReference>
<evidence type="ECO:0000256" key="7">
    <source>
        <dbReference type="ARBA" id="ARBA00022605"/>
    </source>
</evidence>
<feature type="binding site" evidence="14">
    <location>
        <position position="424"/>
    </location>
    <ligand>
        <name>phosphoenolpyruvate</name>
        <dbReference type="ChEBI" id="CHEBI:58702"/>
    </ligand>
</feature>
<comment type="catalytic activity">
    <reaction evidence="12">
        <text>3-phosphoshikimate + phosphoenolpyruvate = 5-O-(1-carboxyvinyl)-3-phosphoshikimate + phosphate</text>
        <dbReference type="Rhea" id="RHEA:21256"/>
        <dbReference type="ChEBI" id="CHEBI:43474"/>
        <dbReference type="ChEBI" id="CHEBI:57701"/>
        <dbReference type="ChEBI" id="CHEBI:58702"/>
        <dbReference type="ChEBI" id="CHEBI:145989"/>
        <dbReference type="EC" id="2.5.1.19"/>
    </reaction>
    <physiologicalReaction direction="left-to-right" evidence="12">
        <dbReference type="Rhea" id="RHEA:21257"/>
    </physiologicalReaction>
</comment>
<feature type="binding site" evidence="14">
    <location>
        <position position="469"/>
    </location>
    <ligand>
        <name>3-phosphoshikimate</name>
        <dbReference type="ChEBI" id="CHEBI:145989"/>
    </ligand>
</feature>